<evidence type="ECO:0000259" key="4">
    <source>
        <dbReference type="PROSITE" id="PS01124"/>
    </source>
</evidence>
<dbReference type="Proteomes" id="UP001253545">
    <property type="component" value="Unassembled WGS sequence"/>
</dbReference>
<dbReference type="SUPFAM" id="SSF46689">
    <property type="entry name" value="Homeodomain-like"/>
    <property type="match status" value="1"/>
</dbReference>
<protein>
    <submittedName>
        <fullName evidence="5">Helix-turn-helix domain-containing protein</fullName>
    </submittedName>
</protein>
<dbReference type="Gene3D" id="1.10.10.60">
    <property type="entry name" value="Homeodomain-like"/>
    <property type="match status" value="1"/>
</dbReference>
<feature type="domain" description="HTH araC/xylS-type" evidence="4">
    <location>
        <begin position="235"/>
        <end position="332"/>
    </location>
</feature>
<keyword evidence="1" id="KW-0805">Transcription regulation</keyword>
<dbReference type="InterPro" id="IPR018062">
    <property type="entry name" value="HTH_AraC-typ_CS"/>
</dbReference>
<keyword evidence="2" id="KW-0238">DNA-binding</keyword>
<dbReference type="RefSeq" id="WP_311367663.1">
    <property type="nucleotide sequence ID" value="NZ_JAVRHX010000001.1"/>
</dbReference>
<dbReference type="EMBL" id="JAVRHX010000001">
    <property type="protein sequence ID" value="MDT0594181.1"/>
    <property type="molecule type" value="Genomic_DNA"/>
</dbReference>
<accession>A0ABU2ZNI0</accession>
<dbReference type="Pfam" id="PF12625">
    <property type="entry name" value="Arabinose_bd"/>
    <property type="match status" value="1"/>
</dbReference>
<evidence type="ECO:0000256" key="1">
    <source>
        <dbReference type="ARBA" id="ARBA00023015"/>
    </source>
</evidence>
<dbReference type="PROSITE" id="PS00041">
    <property type="entry name" value="HTH_ARAC_FAMILY_1"/>
    <property type="match status" value="1"/>
</dbReference>
<dbReference type="InterPro" id="IPR018060">
    <property type="entry name" value="HTH_AraC"/>
</dbReference>
<organism evidence="5 6">
    <name type="scientific">Glaciecola petra</name>
    <dbReference type="NCBI Taxonomy" id="3075602"/>
    <lineage>
        <taxon>Bacteria</taxon>
        <taxon>Pseudomonadati</taxon>
        <taxon>Pseudomonadota</taxon>
        <taxon>Gammaproteobacteria</taxon>
        <taxon>Alteromonadales</taxon>
        <taxon>Alteromonadaceae</taxon>
        <taxon>Glaciecola</taxon>
    </lineage>
</organism>
<dbReference type="SMART" id="SM00342">
    <property type="entry name" value="HTH_ARAC"/>
    <property type="match status" value="1"/>
</dbReference>
<name>A0ABU2ZNI0_9ALTE</name>
<sequence>MKNLPTYYFGHLIALLRERNIDVDSWLLDKKLNEKSLYTLNGKVNLADFEDLMQIALKEDAQKTLGIELGHRLQIAHHGTFGLALLNCENLQQIIDFVAKYLIIRIPFIEVNYIYQGDEIVVLAKDTFWKGELHAFVIEAVTAAMFNLFAAIQARVPDLYIGRIFFDYKQPEFENKYACFESAEITFNHAYCGIATNHKLMHKSIPGVDKLSFLQAEQACQLELEKSLEFTSYAGKVQQILMQTNTYRPKLPEVAKQLNISQRTLDRYLKQEQTSFKRLLDQHQAVQAKEYLLVYGYSISKTSVMLGFLDLANFRRAFKRWYQCSPTEFIEKNST</sequence>
<evidence type="ECO:0000256" key="3">
    <source>
        <dbReference type="ARBA" id="ARBA00023163"/>
    </source>
</evidence>
<dbReference type="InterPro" id="IPR009057">
    <property type="entry name" value="Homeodomain-like_sf"/>
</dbReference>
<evidence type="ECO:0000313" key="6">
    <source>
        <dbReference type="Proteomes" id="UP001253545"/>
    </source>
</evidence>
<proteinExistence type="predicted"/>
<dbReference type="PANTHER" id="PTHR47894:SF1">
    <property type="entry name" value="HTH-TYPE TRANSCRIPTIONAL REGULATOR VQSM"/>
    <property type="match status" value="1"/>
</dbReference>
<keyword evidence="6" id="KW-1185">Reference proteome</keyword>
<reference evidence="5 6" key="1">
    <citation type="submission" date="2023-09" db="EMBL/GenBank/DDBJ databases">
        <authorList>
            <person name="Rey-Velasco X."/>
        </authorList>
    </citation>
    <scope>NUCLEOTIDE SEQUENCE [LARGE SCALE GENOMIC DNA]</scope>
    <source>
        <strain evidence="5 6">P117</strain>
    </source>
</reference>
<dbReference type="PROSITE" id="PS01124">
    <property type="entry name" value="HTH_ARAC_FAMILY_2"/>
    <property type="match status" value="1"/>
</dbReference>
<gene>
    <name evidence="5" type="ORF">RM552_04925</name>
</gene>
<evidence type="ECO:0000313" key="5">
    <source>
        <dbReference type="EMBL" id="MDT0594181.1"/>
    </source>
</evidence>
<comment type="caution">
    <text evidence="5">The sequence shown here is derived from an EMBL/GenBank/DDBJ whole genome shotgun (WGS) entry which is preliminary data.</text>
</comment>
<dbReference type="PANTHER" id="PTHR47894">
    <property type="entry name" value="HTH-TYPE TRANSCRIPTIONAL REGULATOR GADX"/>
    <property type="match status" value="1"/>
</dbReference>
<dbReference type="InterPro" id="IPR032687">
    <property type="entry name" value="AraC-type_N"/>
</dbReference>
<keyword evidence="3" id="KW-0804">Transcription</keyword>
<dbReference type="Pfam" id="PF12833">
    <property type="entry name" value="HTH_18"/>
    <property type="match status" value="1"/>
</dbReference>
<evidence type="ECO:0000256" key="2">
    <source>
        <dbReference type="ARBA" id="ARBA00023125"/>
    </source>
</evidence>